<gene>
    <name evidence="1" type="ORF">LCGC14_0889230</name>
</gene>
<name>A0A0F9PKI5_9ZZZZ</name>
<reference evidence="1" key="1">
    <citation type="journal article" date="2015" name="Nature">
        <title>Complex archaea that bridge the gap between prokaryotes and eukaryotes.</title>
        <authorList>
            <person name="Spang A."/>
            <person name="Saw J.H."/>
            <person name="Jorgensen S.L."/>
            <person name="Zaremba-Niedzwiedzka K."/>
            <person name="Martijn J."/>
            <person name="Lind A.E."/>
            <person name="van Eijk R."/>
            <person name="Schleper C."/>
            <person name="Guy L."/>
            <person name="Ettema T.J."/>
        </authorList>
    </citation>
    <scope>NUCLEOTIDE SEQUENCE</scope>
</reference>
<accession>A0A0F9PKI5</accession>
<sequence length="124" mass="14101">MASTYAYTTIAALELFHGGIDYEATFSNYTDSVVEAQITQAERWVNTFCIQTFTGSIPDGVVYATLYMSRHFMNVLMLDDGFLEELPRTYEKVVKKCNEALKNNKVDIPYTNSIGDYDLRVLRG</sequence>
<proteinExistence type="predicted"/>
<evidence type="ECO:0000313" key="1">
    <source>
        <dbReference type="EMBL" id="KKN25012.1"/>
    </source>
</evidence>
<dbReference type="EMBL" id="LAZR01002837">
    <property type="protein sequence ID" value="KKN25012.1"/>
    <property type="molecule type" value="Genomic_DNA"/>
</dbReference>
<comment type="caution">
    <text evidence="1">The sequence shown here is derived from an EMBL/GenBank/DDBJ whole genome shotgun (WGS) entry which is preliminary data.</text>
</comment>
<organism evidence="1">
    <name type="scientific">marine sediment metagenome</name>
    <dbReference type="NCBI Taxonomy" id="412755"/>
    <lineage>
        <taxon>unclassified sequences</taxon>
        <taxon>metagenomes</taxon>
        <taxon>ecological metagenomes</taxon>
    </lineage>
</organism>
<protein>
    <submittedName>
        <fullName evidence="1">Uncharacterized protein</fullName>
    </submittedName>
</protein>
<dbReference type="AlphaFoldDB" id="A0A0F9PKI5"/>